<dbReference type="InterPro" id="IPR054357">
    <property type="entry name" value="MFE-2_N"/>
</dbReference>
<evidence type="ECO:0000313" key="4">
    <source>
        <dbReference type="Proteomes" id="UP000301751"/>
    </source>
</evidence>
<protein>
    <submittedName>
        <fullName evidence="3">Enoyl-CoA hydratase</fullName>
    </submittedName>
</protein>
<dbReference type="InterPro" id="IPR029069">
    <property type="entry name" value="HotDog_dom_sf"/>
</dbReference>
<dbReference type="Pfam" id="PF22622">
    <property type="entry name" value="MFE-2_hydrat-2_N"/>
    <property type="match status" value="1"/>
</dbReference>
<dbReference type="GO" id="GO:0044594">
    <property type="term" value="F:17-beta-hydroxysteroid dehydrogenase (NAD+) activity"/>
    <property type="evidence" value="ECO:0007669"/>
    <property type="project" value="TreeGrafter"/>
</dbReference>
<dbReference type="OrthoDB" id="5522043at2"/>
<proteinExistence type="predicted"/>
<accession>A0A480AMV6</accession>
<feature type="domain" description="Peroxisomal multifunctional enzyme type 2-like N-terminal" evidence="2">
    <location>
        <begin position="25"/>
        <end position="154"/>
    </location>
</feature>
<keyword evidence="4" id="KW-1185">Reference proteome</keyword>
<organism evidence="3 4">
    <name type="scientific">Pseudaquabacterium pictum</name>
    <dbReference type="NCBI Taxonomy" id="2315236"/>
    <lineage>
        <taxon>Bacteria</taxon>
        <taxon>Pseudomonadati</taxon>
        <taxon>Pseudomonadota</taxon>
        <taxon>Betaproteobacteria</taxon>
        <taxon>Burkholderiales</taxon>
        <taxon>Sphaerotilaceae</taxon>
        <taxon>Pseudaquabacterium</taxon>
    </lineage>
</organism>
<reference evidence="4" key="1">
    <citation type="submission" date="2019-03" db="EMBL/GenBank/DDBJ databases">
        <title>Aquabacterium pictum sp.nov., the first bacteriochlorophyll a-containing freshwater bacterium in the genus Aquabacterium of the class Betaproteobacteria.</title>
        <authorList>
            <person name="Hirose S."/>
            <person name="Tank M."/>
            <person name="Hara E."/>
            <person name="Tamaki H."/>
            <person name="Takaichi S."/>
            <person name="Haruta S."/>
            <person name="Hanada S."/>
        </authorList>
    </citation>
    <scope>NUCLEOTIDE SEQUENCE [LARGE SCALE GENOMIC DNA]</scope>
    <source>
        <strain evidence="4">W35</strain>
    </source>
</reference>
<dbReference type="Proteomes" id="UP000301751">
    <property type="component" value="Unassembled WGS sequence"/>
</dbReference>
<evidence type="ECO:0000313" key="3">
    <source>
        <dbReference type="EMBL" id="GCL60995.1"/>
    </source>
</evidence>
<sequence length="303" mass="32274">MATFNPRAILAGNEPGAWSAPVPITYDQRDVLLYAVGIGCSDLRFTYEGHPQFAVFPSFAIRWGSAGLQIDRTAVPSSPGPLMIDAERCIEQLAPLPVPVGIGADKATTVQVRSRLLAVHPRGKGGAFTEFETEVLDGAGTVCMRITTGLFQRGVAALGDIAPFEGAGTTRSVKTEVPQRPADVTASIRIADNQAALYRLSGDYNPLHIDPESAKFGGFPAPILHGLCTYGHTAQLLTATVCGGDPARFGALRGRFSAPVYPGDTLQVLGWQDRPGRLTIEARVQGGVAGDRTVFNNAFFEHR</sequence>
<dbReference type="CDD" id="cd03448">
    <property type="entry name" value="HDE_HSD"/>
    <property type="match status" value="1"/>
</dbReference>
<evidence type="ECO:0000259" key="2">
    <source>
        <dbReference type="Pfam" id="PF22622"/>
    </source>
</evidence>
<dbReference type="GO" id="GO:0003857">
    <property type="term" value="F:(3S)-3-hydroxyacyl-CoA dehydrogenase (NAD+) activity"/>
    <property type="evidence" value="ECO:0007669"/>
    <property type="project" value="TreeGrafter"/>
</dbReference>
<dbReference type="GO" id="GO:0006635">
    <property type="term" value="P:fatty acid beta-oxidation"/>
    <property type="evidence" value="ECO:0007669"/>
    <property type="project" value="TreeGrafter"/>
</dbReference>
<dbReference type="GO" id="GO:0004300">
    <property type="term" value="F:enoyl-CoA hydratase activity"/>
    <property type="evidence" value="ECO:0007669"/>
    <property type="project" value="TreeGrafter"/>
</dbReference>
<dbReference type="PANTHER" id="PTHR13078">
    <property type="entry name" value="PEROXISOMAL MULTIFUNCTIONAL ENZYME TYPE 2-RELATED"/>
    <property type="match status" value="1"/>
</dbReference>
<dbReference type="EMBL" id="BJCL01000001">
    <property type="protein sequence ID" value="GCL60995.1"/>
    <property type="molecule type" value="Genomic_DNA"/>
</dbReference>
<evidence type="ECO:0000259" key="1">
    <source>
        <dbReference type="Pfam" id="PF01575"/>
    </source>
</evidence>
<dbReference type="SUPFAM" id="SSF54637">
    <property type="entry name" value="Thioesterase/thiol ester dehydrase-isomerase"/>
    <property type="match status" value="2"/>
</dbReference>
<dbReference type="PANTHER" id="PTHR13078:SF56">
    <property type="entry name" value="PEROXISOMAL MULTIFUNCTIONAL ENZYME TYPE 2"/>
    <property type="match status" value="1"/>
</dbReference>
<dbReference type="Gene3D" id="3.10.129.10">
    <property type="entry name" value="Hotdog Thioesterase"/>
    <property type="match status" value="1"/>
</dbReference>
<gene>
    <name evidence="3" type="ORF">AQPW35_00760</name>
</gene>
<feature type="domain" description="MaoC-like" evidence="1">
    <location>
        <begin position="177"/>
        <end position="273"/>
    </location>
</feature>
<name>A0A480AMV6_9BURK</name>
<dbReference type="InterPro" id="IPR002539">
    <property type="entry name" value="MaoC-like_dom"/>
</dbReference>
<dbReference type="Pfam" id="PF01575">
    <property type="entry name" value="MaoC_dehydratas"/>
    <property type="match status" value="1"/>
</dbReference>
<dbReference type="AlphaFoldDB" id="A0A480AMV6"/>
<dbReference type="RefSeq" id="WP_137730784.1">
    <property type="nucleotide sequence ID" value="NZ_BJCL01000001.1"/>
</dbReference>
<comment type="caution">
    <text evidence="3">The sequence shown here is derived from an EMBL/GenBank/DDBJ whole genome shotgun (WGS) entry which is preliminary data.</text>
</comment>